<organism evidence="1 2">
    <name type="scientific">Aquatica leii</name>
    <dbReference type="NCBI Taxonomy" id="1421715"/>
    <lineage>
        <taxon>Eukaryota</taxon>
        <taxon>Metazoa</taxon>
        <taxon>Ecdysozoa</taxon>
        <taxon>Arthropoda</taxon>
        <taxon>Hexapoda</taxon>
        <taxon>Insecta</taxon>
        <taxon>Pterygota</taxon>
        <taxon>Neoptera</taxon>
        <taxon>Endopterygota</taxon>
        <taxon>Coleoptera</taxon>
        <taxon>Polyphaga</taxon>
        <taxon>Elateriformia</taxon>
        <taxon>Elateroidea</taxon>
        <taxon>Lampyridae</taxon>
        <taxon>Luciolinae</taxon>
        <taxon>Aquatica</taxon>
    </lineage>
</organism>
<dbReference type="PANTHER" id="PTHR21588:SF18">
    <property type="entry name" value="MICOS COMPLEX SUBUNIT MIC19"/>
    <property type="match status" value="1"/>
</dbReference>
<dbReference type="InterPro" id="IPR052632">
    <property type="entry name" value="MICOS_subunit_Mic19"/>
</dbReference>
<dbReference type="Proteomes" id="UP001353858">
    <property type="component" value="Unassembled WGS sequence"/>
</dbReference>
<dbReference type="GO" id="GO:0061617">
    <property type="term" value="C:MICOS complex"/>
    <property type="evidence" value="ECO:0007669"/>
    <property type="project" value="TreeGrafter"/>
</dbReference>
<evidence type="ECO:0000313" key="1">
    <source>
        <dbReference type="EMBL" id="KAK4873103.1"/>
    </source>
</evidence>
<keyword evidence="2" id="KW-1185">Reference proteome</keyword>
<evidence type="ECO:0000313" key="2">
    <source>
        <dbReference type="Proteomes" id="UP001353858"/>
    </source>
</evidence>
<dbReference type="EMBL" id="JARPUR010000007">
    <property type="protein sequence ID" value="KAK4873103.1"/>
    <property type="molecule type" value="Genomic_DNA"/>
</dbReference>
<reference evidence="2" key="1">
    <citation type="submission" date="2023-01" db="EMBL/GenBank/DDBJ databases">
        <title>Key to firefly adult light organ development and bioluminescence: homeobox transcription factors regulate luciferase expression and transportation to peroxisome.</title>
        <authorList>
            <person name="Fu X."/>
        </authorList>
    </citation>
    <scope>NUCLEOTIDE SEQUENCE [LARGE SCALE GENOMIC DNA]</scope>
</reference>
<dbReference type="GO" id="GO:0007007">
    <property type="term" value="P:inner mitochondrial membrane organization"/>
    <property type="evidence" value="ECO:0007669"/>
    <property type="project" value="TreeGrafter"/>
</dbReference>
<gene>
    <name evidence="1" type="ORF">RN001_015132</name>
</gene>
<protein>
    <submittedName>
        <fullName evidence="1">Uncharacterized protein</fullName>
    </submittedName>
</protein>
<name>A0AAN7SKZ4_9COLE</name>
<sequence>MGTATSRTRRLTVENEEKACVIKVSDEVVKRLKQCEEEVRQQTQLQPVVPFPALPEGQVPVYIYDPRLTTTLQSQQEKIQALKRNDEYWERRITDLENWHKEMHKTMEGEYNKAVKELGIEKKYECDTPPCQISKKKVIECYKEYPKQPMRCLKEVQAFTDCVDLQRAILIDSKARS</sequence>
<comment type="caution">
    <text evidence="1">The sequence shown here is derived from an EMBL/GenBank/DDBJ whole genome shotgun (WGS) entry which is preliminary data.</text>
</comment>
<dbReference type="PANTHER" id="PTHR21588">
    <property type="entry name" value="COILED-COIL-HELIX-COILED-COIL-HELIX DOMAIN CONTAINING 6"/>
    <property type="match status" value="1"/>
</dbReference>
<accession>A0AAN7SKZ4</accession>
<proteinExistence type="predicted"/>
<dbReference type="AlphaFoldDB" id="A0AAN7SKZ4"/>